<keyword evidence="9" id="KW-1185">Reference proteome</keyword>
<organism evidence="8 9">
    <name type="scientific">Menidia menidia</name>
    <name type="common">Atlantic silverside</name>
    <dbReference type="NCBI Taxonomy" id="238744"/>
    <lineage>
        <taxon>Eukaryota</taxon>
        <taxon>Metazoa</taxon>
        <taxon>Chordata</taxon>
        <taxon>Craniata</taxon>
        <taxon>Vertebrata</taxon>
        <taxon>Euteleostomi</taxon>
        <taxon>Actinopterygii</taxon>
        <taxon>Neopterygii</taxon>
        <taxon>Teleostei</taxon>
        <taxon>Neoteleostei</taxon>
        <taxon>Acanthomorphata</taxon>
        <taxon>Ovalentaria</taxon>
        <taxon>Atherinomorphae</taxon>
        <taxon>Atheriniformes</taxon>
        <taxon>Atherinopsidae</taxon>
        <taxon>Menidiinae</taxon>
        <taxon>Menidia</taxon>
    </lineage>
</organism>
<keyword evidence="7" id="KW-0732">Signal</keyword>
<dbReference type="Pfam" id="PF08107">
    <property type="entry name" value="Antimicrobial12"/>
    <property type="match status" value="1"/>
</dbReference>
<evidence type="ECO:0000313" key="8">
    <source>
        <dbReference type="EMBL" id="CAG5928403.1"/>
    </source>
</evidence>
<name>A0A8S4BDU7_9TELE</name>
<feature type="signal peptide" evidence="7">
    <location>
        <begin position="1"/>
        <end position="24"/>
    </location>
</feature>
<sequence>MTRPVERMRCVVVFLVLSLVVAMAEPGECFFKKAWRGIKAIYGGAKSGWQQYRNQRRMEKMAQNQQPNGGQNQQDNYQGQQDVYQRPG</sequence>
<reference evidence="8" key="1">
    <citation type="submission" date="2021-05" db="EMBL/GenBank/DDBJ databases">
        <authorList>
            <person name="Tigano A."/>
        </authorList>
    </citation>
    <scope>NUCLEOTIDE SEQUENCE</scope>
</reference>
<keyword evidence="3" id="KW-0964">Secreted</keyword>
<feature type="region of interest" description="Disordered" evidence="6">
    <location>
        <begin position="56"/>
        <end position="88"/>
    </location>
</feature>
<protein>
    <submittedName>
        <fullName evidence="8">(Atlantic silverside) hypothetical protein</fullName>
    </submittedName>
</protein>
<evidence type="ECO:0000256" key="3">
    <source>
        <dbReference type="ARBA" id="ARBA00022525"/>
    </source>
</evidence>
<keyword evidence="4" id="KW-0929">Antimicrobial</keyword>
<evidence type="ECO:0000256" key="4">
    <source>
        <dbReference type="ARBA" id="ARBA00022529"/>
    </source>
</evidence>
<keyword evidence="5" id="KW-0044">Antibiotic</keyword>
<feature type="compositionally biased region" description="Low complexity" evidence="6">
    <location>
        <begin position="63"/>
        <end position="88"/>
    </location>
</feature>
<comment type="similarity">
    <text evidence="2">Belongs to the pleurocidin family.</text>
</comment>
<evidence type="ECO:0000313" key="9">
    <source>
        <dbReference type="Proteomes" id="UP000677803"/>
    </source>
</evidence>
<dbReference type="GO" id="GO:0042742">
    <property type="term" value="P:defense response to bacterium"/>
    <property type="evidence" value="ECO:0007669"/>
    <property type="project" value="UniProtKB-KW"/>
</dbReference>
<accession>A0A8S4BDU7</accession>
<evidence type="ECO:0000256" key="5">
    <source>
        <dbReference type="ARBA" id="ARBA00023022"/>
    </source>
</evidence>
<evidence type="ECO:0000256" key="7">
    <source>
        <dbReference type="SAM" id="SignalP"/>
    </source>
</evidence>
<comment type="caution">
    <text evidence="8">The sequence shown here is derived from an EMBL/GenBank/DDBJ whole genome shotgun (WGS) entry which is preliminary data.</text>
</comment>
<dbReference type="InterPro" id="IPR012515">
    <property type="entry name" value="Antimicrobial12"/>
</dbReference>
<dbReference type="OrthoDB" id="8949506at2759"/>
<dbReference type="EMBL" id="CAJRST010012224">
    <property type="protein sequence ID" value="CAG5928403.1"/>
    <property type="molecule type" value="Genomic_DNA"/>
</dbReference>
<gene>
    <name evidence="8" type="ORF">MMEN_LOCUS12062</name>
</gene>
<proteinExistence type="inferred from homology"/>
<evidence type="ECO:0000256" key="6">
    <source>
        <dbReference type="SAM" id="MobiDB-lite"/>
    </source>
</evidence>
<feature type="chain" id="PRO_5035780046" evidence="7">
    <location>
        <begin position="25"/>
        <end position="88"/>
    </location>
</feature>
<evidence type="ECO:0000256" key="1">
    <source>
        <dbReference type="ARBA" id="ARBA00004613"/>
    </source>
</evidence>
<dbReference type="GO" id="GO:0005576">
    <property type="term" value="C:extracellular region"/>
    <property type="evidence" value="ECO:0007669"/>
    <property type="project" value="UniProtKB-SubCell"/>
</dbReference>
<dbReference type="Proteomes" id="UP000677803">
    <property type="component" value="Unassembled WGS sequence"/>
</dbReference>
<comment type="subcellular location">
    <subcellularLocation>
        <location evidence="1">Secreted</location>
    </subcellularLocation>
</comment>
<evidence type="ECO:0000256" key="2">
    <source>
        <dbReference type="ARBA" id="ARBA00007419"/>
    </source>
</evidence>
<dbReference type="AlphaFoldDB" id="A0A8S4BDU7"/>